<dbReference type="EMBL" id="CAEX01001916">
    <property type="protein sequence ID" value="CCD18802.1"/>
    <property type="molecule type" value="Genomic_DNA"/>
</dbReference>
<keyword evidence="2" id="KW-0812">Transmembrane</keyword>
<keyword evidence="2" id="KW-0472">Membrane</keyword>
<feature type="transmembrane region" description="Helical" evidence="2">
    <location>
        <begin position="469"/>
        <end position="490"/>
    </location>
</feature>
<accession>F9WMP2</accession>
<dbReference type="AlphaFoldDB" id="F9WMP2"/>
<evidence type="ECO:0000313" key="3">
    <source>
        <dbReference type="EMBL" id="CCD18802.1"/>
    </source>
</evidence>
<gene>
    <name evidence="3" type="ORF">TvY486_0015040</name>
</gene>
<evidence type="ECO:0000313" key="4">
    <source>
        <dbReference type="Proteomes" id="UP000009027"/>
    </source>
</evidence>
<feature type="non-terminal residue" evidence="3">
    <location>
        <position position="1"/>
    </location>
</feature>
<feature type="region of interest" description="Disordered" evidence="1">
    <location>
        <begin position="394"/>
        <end position="414"/>
    </location>
</feature>
<reference evidence="3 4" key="1">
    <citation type="journal article" date="2012" name="Proc. Natl. Acad. Sci. U.S.A.">
        <title>Antigenic diversity is generated by distinct evolutionary mechanisms in African trypanosome species.</title>
        <authorList>
            <person name="Jackson A.P."/>
            <person name="Berry A."/>
            <person name="Aslett M."/>
            <person name="Allison H.C."/>
            <person name="Burton P."/>
            <person name="Vavrova-Anderson J."/>
            <person name="Brown R."/>
            <person name="Browne H."/>
            <person name="Corton N."/>
            <person name="Hauser H."/>
            <person name="Gamble J."/>
            <person name="Gilderthorp R."/>
            <person name="Marcello L."/>
            <person name="McQuillan J."/>
            <person name="Otto T.D."/>
            <person name="Quail M.A."/>
            <person name="Sanders M.J."/>
            <person name="van Tonder A."/>
            <person name="Ginger M.L."/>
            <person name="Field M.C."/>
            <person name="Barry J.D."/>
            <person name="Hertz-Fowler C."/>
            <person name="Berriman M."/>
        </authorList>
    </citation>
    <scope>NUCLEOTIDE SEQUENCE</scope>
    <source>
        <strain evidence="3 4">Y486</strain>
    </source>
</reference>
<name>F9WMP2_TRYVY</name>
<protein>
    <submittedName>
        <fullName evidence="3">Uncharacterized protein</fullName>
    </submittedName>
</protein>
<dbReference type="VEuPathDB" id="TriTrypDB:TvY486_0015040"/>
<organism evidence="3 4">
    <name type="scientific">Trypanosoma vivax (strain Y486)</name>
    <dbReference type="NCBI Taxonomy" id="1055687"/>
    <lineage>
        <taxon>Eukaryota</taxon>
        <taxon>Discoba</taxon>
        <taxon>Euglenozoa</taxon>
        <taxon>Kinetoplastea</taxon>
        <taxon>Metakinetoplastina</taxon>
        <taxon>Trypanosomatida</taxon>
        <taxon>Trypanosomatidae</taxon>
        <taxon>Trypanosoma</taxon>
        <taxon>Duttonella</taxon>
    </lineage>
</organism>
<keyword evidence="2" id="KW-1133">Transmembrane helix</keyword>
<keyword evidence="4" id="KW-1185">Reference proteome</keyword>
<evidence type="ECO:0000256" key="1">
    <source>
        <dbReference type="SAM" id="MobiDB-lite"/>
    </source>
</evidence>
<sequence>LEQDYCNFTKTFANAGALDQVEGVSRARSGADVAFWKFFAMRKEASKYLASLVRNVDIWQDHHFRNKNASQECNGTRVVYMRYHNVSFDKLYNELNKSAEDLFNFSSHNASSANASRKVRDGFLNKTRGWAELPKLAMEAREGFAAGVRALDEARKQRHVFNQKMAFGCAIESRLNVMKDTFVALKLMLEGVIARDDVLLKRAALLQLNAAKLQETMPEVTDTQPTRAAAVDAIIEVSSALTKVLIAMHNSSQVNFHTLLQHGTDFQYDVSQCKGNSHLERIVLLHLVADERKSHYDDFASWRDATTLLWEGVTDMKDHADVKCEELSGLNCATILSNVNALLESSRRSRAFAEAKLGDAISAMLKVDQQIKQGRAVLEAKLEELRRKHETELAQGAVEAEPHDAGRGAVDGTSVAAQSASSEKAFNVSFDGLDDSDSADDGGADELDGLDFDASSVGGLRSAVSSGTIALVVLLPIVIIALAVIAWFVLRRKRHPVKNDPSS</sequence>
<dbReference type="Proteomes" id="UP000009027">
    <property type="component" value="Unassembled WGS sequence"/>
</dbReference>
<evidence type="ECO:0000256" key="2">
    <source>
        <dbReference type="SAM" id="Phobius"/>
    </source>
</evidence>
<proteinExistence type="predicted"/>